<organism evidence="2 3">
    <name type="scientific">Ogataea philodendri</name>
    <dbReference type="NCBI Taxonomy" id="1378263"/>
    <lineage>
        <taxon>Eukaryota</taxon>
        <taxon>Fungi</taxon>
        <taxon>Dikarya</taxon>
        <taxon>Ascomycota</taxon>
        <taxon>Saccharomycotina</taxon>
        <taxon>Pichiomycetes</taxon>
        <taxon>Pichiales</taxon>
        <taxon>Pichiaceae</taxon>
        <taxon>Ogataea</taxon>
    </lineage>
</organism>
<evidence type="ECO:0000256" key="1">
    <source>
        <dbReference type="SAM" id="Phobius"/>
    </source>
</evidence>
<evidence type="ECO:0000313" key="3">
    <source>
        <dbReference type="Proteomes" id="UP000769157"/>
    </source>
</evidence>
<evidence type="ECO:0000313" key="2">
    <source>
        <dbReference type="EMBL" id="KAH3666180.1"/>
    </source>
</evidence>
<dbReference type="RefSeq" id="XP_046061384.1">
    <property type="nucleotide sequence ID" value="XM_046205440.1"/>
</dbReference>
<gene>
    <name evidence="2" type="ORF">OGAPHI_004369</name>
</gene>
<dbReference type="AlphaFoldDB" id="A0A9P8P6K6"/>
<sequence>MVDAPAPTGSYTTVPVLSTKELLGYCASSPNSSGHSLISGAAPIAKVTFAEKFLTTPLVMWWTNGLTVRTWRINSLTVASGPVESDCQKMGVSFHRETSFRVAVAGSGEAMMHDTIATPSIASPGILACARTRCTFVSLIPPIKQVFNGLPESLMIWSSFCAPIGPIGNLAVTFVLKLILFQLLHNKPDVRVDLVRRGQLGLLGVLLGKDVSDSLQQSQVALHGRLRHHLDESVTQSSSKGSGLACVGRGLRVLAAREHDHICWRHFGSFDFLGAVARGCLDTLENTADRAEHHGWVSGQVTGDQVHGVTRALFPDIVLLDTSVLGSRSHHNVVHDVVDQRSRLLEVHRIDTIVKPIFFVSVLVLFLTTVSRVVEEQGVSRLSVFHQPLHGTDHVGLGWHLDQLSLVVCQHDNVLGLVSLGLGQIVVHVVRVVDTASQGVVGSNVIDTDQQSLLCTITRRVLKLLHRARSVHLLGLHAERGHWWFLGRCTSVLGLLLWLLLLLLAPVWRWRSRPRSDPVTNLMMLPCPAADPSTAIEASVSRVPSSSVTFLGTGLVSVTDGSRSPVSSGRSVAGFFESVGISSHCLGRPNLVKYDSVSDGNDPDEELEEELEDDGYCRMEGTVSTKWSSSKEKLFRKGLETNGICPQTHKFEFML</sequence>
<reference evidence="2" key="1">
    <citation type="journal article" date="2021" name="Open Biol.">
        <title>Shared evolutionary footprints suggest mitochondrial oxidative damage underlies multiple complex I losses in fungi.</title>
        <authorList>
            <person name="Schikora-Tamarit M.A."/>
            <person name="Marcet-Houben M."/>
            <person name="Nosek J."/>
            <person name="Gabaldon T."/>
        </authorList>
    </citation>
    <scope>NUCLEOTIDE SEQUENCE</scope>
    <source>
        <strain evidence="2">CBS6075</strain>
    </source>
</reference>
<dbReference type="EMBL" id="JAEUBE010000295">
    <property type="protein sequence ID" value="KAH3666180.1"/>
    <property type="molecule type" value="Genomic_DNA"/>
</dbReference>
<keyword evidence="1" id="KW-1133">Transmembrane helix</keyword>
<proteinExistence type="predicted"/>
<protein>
    <submittedName>
        <fullName evidence="2">Uncharacterized protein</fullName>
    </submittedName>
</protein>
<dbReference type="GeneID" id="70236334"/>
<reference evidence="2" key="2">
    <citation type="submission" date="2021-01" db="EMBL/GenBank/DDBJ databases">
        <authorList>
            <person name="Schikora-Tamarit M.A."/>
        </authorList>
    </citation>
    <scope>NUCLEOTIDE SEQUENCE</scope>
    <source>
        <strain evidence="2">CBS6075</strain>
    </source>
</reference>
<name>A0A9P8P6K6_9ASCO</name>
<comment type="caution">
    <text evidence="2">The sequence shown here is derived from an EMBL/GenBank/DDBJ whole genome shotgun (WGS) entry which is preliminary data.</text>
</comment>
<feature type="transmembrane region" description="Helical" evidence="1">
    <location>
        <begin position="483"/>
        <end position="505"/>
    </location>
</feature>
<keyword evidence="3" id="KW-1185">Reference proteome</keyword>
<keyword evidence="1" id="KW-0812">Transmembrane</keyword>
<dbReference type="Proteomes" id="UP000769157">
    <property type="component" value="Unassembled WGS sequence"/>
</dbReference>
<keyword evidence="1" id="KW-0472">Membrane</keyword>
<accession>A0A9P8P6K6</accession>